<dbReference type="OrthoDB" id="9775084at2"/>
<dbReference type="InterPro" id="IPR037165">
    <property type="entry name" value="AldOxase/xan_DH_Mopterin-bd_sf"/>
</dbReference>
<dbReference type="InterPro" id="IPR000674">
    <property type="entry name" value="Ald_Oxase/Xan_DH_a/b"/>
</dbReference>
<dbReference type="InterPro" id="IPR046867">
    <property type="entry name" value="AldOxase/xan_DH_MoCoBD2"/>
</dbReference>
<accession>A0A4Y6PNJ0</accession>
<dbReference type="EMBL" id="CP041186">
    <property type="protein sequence ID" value="QDG49862.1"/>
    <property type="molecule type" value="Genomic_DNA"/>
</dbReference>
<comment type="cofactor">
    <cofactor evidence="1">
        <name>Mo-molybdopterin cytosine dinucleotide</name>
        <dbReference type="ChEBI" id="CHEBI:71308"/>
    </cofactor>
</comment>
<dbReference type="SUPFAM" id="SSF54665">
    <property type="entry name" value="CO dehydrogenase molybdoprotein N-domain-like"/>
    <property type="match status" value="1"/>
</dbReference>
<dbReference type="SMART" id="SM01008">
    <property type="entry name" value="Ald_Xan_dh_C"/>
    <property type="match status" value="1"/>
</dbReference>
<organism evidence="4 5">
    <name type="scientific">Persicimonas caeni</name>
    <dbReference type="NCBI Taxonomy" id="2292766"/>
    <lineage>
        <taxon>Bacteria</taxon>
        <taxon>Deltaproteobacteria</taxon>
        <taxon>Bradymonadales</taxon>
        <taxon>Bradymonadaceae</taxon>
        <taxon>Persicimonas</taxon>
    </lineage>
</organism>
<gene>
    <name evidence="4" type="ORF">FIV42_03635</name>
</gene>
<accession>A0A5B8Y3S4</accession>
<evidence type="ECO:0000313" key="4">
    <source>
        <dbReference type="EMBL" id="QDG49862.1"/>
    </source>
</evidence>
<dbReference type="SUPFAM" id="SSF56003">
    <property type="entry name" value="Molybdenum cofactor-binding domain"/>
    <property type="match status" value="1"/>
</dbReference>
<dbReference type="PANTHER" id="PTHR45444">
    <property type="entry name" value="XANTHINE DEHYDROGENASE"/>
    <property type="match status" value="1"/>
</dbReference>
<dbReference type="GO" id="GO:0005506">
    <property type="term" value="F:iron ion binding"/>
    <property type="evidence" value="ECO:0007669"/>
    <property type="project" value="InterPro"/>
</dbReference>
<feature type="domain" description="Aldehyde oxidase/xanthine dehydrogenase a/b hammerhead" evidence="3">
    <location>
        <begin position="12"/>
        <end position="119"/>
    </location>
</feature>
<dbReference type="PANTHER" id="PTHR45444:SF3">
    <property type="entry name" value="XANTHINE DEHYDROGENASE"/>
    <property type="match status" value="1"/>
</dbReference>
<reference evidence="4 5" key="1">
    <citation type="submission" date="2019-06" db="EMBL/GenBank/DDBJ databases">
        <title>Persicimonas caeni gen. nov., sp. nov., a predatory bacterium isolated from solar saltern.</title>
        <authorList>
            <person name="Wang S."/>
        </authorList>
    </citation>
    <scope>NUCLEOTIDE SEQUENCE [LARGE SCALE GENOMIC DNA]</scope>
    <source>
        <strain evidence="4 5">YN101</strain>
    </source>
</reference>
<dbReference type="InterPro" id="IPR036856">
    <property type="entry name" value="Ald_Oxase/Xan_DH_a/b_sf"/>
</dbReference>
<dbReference type="RefSeq" id="WP_141196359.1">
    <property type="nucleotide sequence ID" value="NZ_CP041186.1"/>
</dbReference>
<dbReference type="InterPro" id="IPR008274">
    <property type="entry name" value="AldOxase/xan_DH_MoCoBD1"/>
</dbReference>
<dbReference type="Proteomes" id="UP000315995">
    <property type="component" value="Chromosome"/>
</dbReference>
<dbReference type="FunFam" id="3.30.365.10:FF:000001">
    <property type="entry name" value="Xanthine dehydrogenase oxidase"/>
    <property type="match status" value="1"/>
</dbReference>
<protein>
    <submittedName>
        <fullName evidence="4">Xanthine dehydrogenase</fullName>
    </submittedName>
</protein>
<evidence type="ECO:0000256" key="1">
    <source>
        <dbReference type="ARBA" id="ARBA00053029"/>
    </source>
</evidence>
<dbReference type="Pfam" id="PF01315">
    <property type="entry name" value="Ald_Xan_dh_C"/>
    <property type="match status" value="1"/>
</dbReference>
<dbReference type="InterPro" id="IPR016208">
    <property type="entry name" value="Ald_Oxase/xanthine_DH-like"/>
</dbReference>
<feature type="region of interest" description="Disordered" evidence="2">
    <location>
        <begin position="754"/>
        <end position="773"/>
    </location>
</feature>
<dbReference type="Pfam" id="PF20256">
    <property type="entry name" value="MoCoBD_2"/>
    <property type="match status" value="1"/>
</dbReference>
<evidence type="ECO:0000259" key="3">
    <source>
        <dbReference type="SMART" id="SM01008"/>
    </source>
</evidence>
<dbReference type="AlphaFoldDB" id="A0A4Y6PNJ0"/>
<dbReference type="Pfam" id="PF02738">
    <property type="entry name" value="MoCoBD_1"/>
    <property type="match status" value="1"/>
</dbReference>
<dbReference type="GO" id="GO:0016491">
    <property type="term" value="F:oxidoreductase activity"/>
    <property type="evidence" value="ECO:0007669"/>
    <property type="project" value="InterPro"/>
</dbReference>
<evidence type="ECO:0000313" key="5">
    <source>
        <dbReference type="Proteomes" id="UP000315995"/>
    </source>
</evidence>
<dbReference type="Gene3D" id="3.30.365.10">
    <property type="entry name" value="Aldehyde oxidase/xanthine dehydrogenase, molybdopterin binding domain"/>
    <property type="match status" value="4"/>
</dbReference>
<proteinExistence type="predicted"/>
<sequence>MSKHLDAPFHTRGESLYVDDNPAPDGMLHAAVVGSPFAHGDIRKLDVSRALAADGVVAVFTAEDIPGENEIGPILKGEVLLAEDKVGYIGQPVAFVVAKTPEIAREAVELVDIEVDELPIVVDPREAHAKGHFIDTPRTFSLGDVDAAFENCDVIVEGECEIAGQEHLYLETNRARAIPEEGDRVKCFSSTQSPYAVQKSCARICGVPHHKIEIDVKRLGGGFGGKEDQATHWACMVVMAARILRKPVELVLHRLDDMQMTGKRHPYSADFKIGLREDGTIEAFDCKMYQNSGAAADLSTAVLERSLFHATNSYAIPNARIYAAPCRTNLQPHTAFRGFGGPQAMFVVESALAKAAEAMGMGREELQYENLLTDGDVFPYGQTVESAQAKACWDDAVETFDLAGMREAVEAYNASHDTTKKGLAVMPICFGISFTKIFLNQASALVHIYTDGSVSVSTGGVEMGQGVTTNIAEIAAAEFGIARERCKIESTNTTRIANMSPSAASATTDLNGNATILATNEILDRFRTMLAPEIDCEPDQISIVDETVLVDGEETDWTWEKVVNHAYINRVGLSAHGFYATPGIHFDTDEEKGRPFAYHVYGTAITQVTVDCLRGRYDIDTVRVVHDLGRQINEVVDLGQIEGGLAQGLGWMTLEELAYDEEGRLLSNALSTYKAPDVYALPDDMQVKMRTIDNPSGPRGSKAVGEPPLMYGIGVYFAIRDAMRAFAERDYEFDAPITPEKVLMGLHGHVLGGGDATSVSSTDEESAAPIVAE</sequence>
<dbReference type="Gene3D" id="3.90.1170.50">
    <property type="entry name" value="Aldehyde oxidase/xanthine dehydrogenase, a/b hammerhead"/>
    <property type="match status" value="1"/>
</dbReference>
<keyword evidence="5" id="KW-1185">Reference proteome</keyword>
<name>A0A4Y6PNJ0_PERCE</name>
<evidence type="ECO:0000256" key="2">
    <source>
        <dbReference type="SAM" id="MobiDB-lite"/>
    </source>
</evidence>